<feature type="domain" description="Thioesterase" evidence="1">
    <location>
        <begin position="51"/>
        <end position="121"/>
    </location>
</feature>
<comment type="caution">
    <text evidence="2">The sequence shown here is derived from an EMBL/GenBank/DDBJ whole genome shotgun (WGS) entry which is preliminary data.</text>
</comment>
<organism evidence="2 3">
    <name type="scientific">Pseudohoeflea coraliihabitans</name>
    <dbReference type="NCBI Taxonomy" id="2860393"/>
    <lineage>
        <taxon>Bacteria</taxon>
        <taxon>Pseudomonadati</taxon>
        <taxon>Pseudomonadota</taxon>
        <taxon>Alphaproteobacteria</taxon>
        <taxon>Hyphomicrobiales</taxon>
        <taxon>Rhizobiaceae</taxon>
        <taxon>Pseudohoeflea</taxon>
    </lineage>
</organism>
<name>A0ABS6WNL0_9HYPH</name>
<dbReference type="Pfam" id="PF03061">
    <property type="entry name" value="4HBT"/>
    <property type="match status" value="1"/>
</dbReference>
<dbReference type="InterPro" id="IPR003736">
    <property type="entry name" value="PAAI_dom"/>
</dbReference>
<dbReference type="Proteomes" id="UP001430804">
    <property type="component" value="Unassembled WGS sequence"/>
</dbReference>
<dbReference type="EMBL" id="JAHWQX010000002">
    <property type="protein sequence ID" value="MBW3097248.1"/>
    <property type="molecule type" value="Genomic_DNA"/>
</dbReference>
<dbReference type="RefSeq" id="WP_219201176.1">
    <property type="nucleotide sequence ID" value="NZ_JAHWQX010000002.1"/>
</dbReference>
<dbReference type="InterPro" id="IPR006683">
    <property type="entry name" value="Thioestr_dom"/>
</dbReference>
<proteinExistence type="predicted"/>
<sequence length="133" mass="14390">MLTDRLREEMTRPPFNEWLGPVAIEADEVEKRIAVELPFRPEFSHQTGATVFHGGVIAALADITGHAAVAVFHGAVTPTISLSTEFLAPAIGDRLRAVGRLRKKGRTIARADVDLFVGDRLVALARGTFSTKG</sequence>
<accession>A0ABS6WNL0</accession>
<dbReference type="CDD" id="cd03443">
    <property type="entry name" value="PaaI_thioesterase"/>
    <property type="match status" value="1"/>
</dbReference>
<gene>
    <name evidence="2" type="ORF">KY465_08145</name>
</gene>
<evidence type="ECO:0000313" key="3">
    <source>
        <dbReference type="Proteomes" id="UP001430804"/>
    </source>
</evidence>
<protein>
    <submittedName>
        <fullName evidence="2">PaaI family thioesterase</fullName>
    </submittedName>
</protein>
<reference evidence="2" key="1">
    <citation type="submission" date="2021-07" db="EMBL/GenBank/DDBJ databases">
        <title>Pseudohoeflea marina sp. nov. a polyhydroxyalcanoate-producing bacterium.</title>
        <authorList>
            <person name="Zheng W."/>
            <person name="Yu S."/>
            <person name="Huang Y."/>
        </authorList>
    </citation>
    <scope>NUCLEOTIDE SEQUENCE</scope>
    <source>
        <strain evidence="2">DP4N28-3</strain>
    </source>
</reference>
<evidence type="ECO:0000313" key="2">
    <source>
        <dbReference type="EMBL" id="MBW3097248.1"/>
    </source>
</evidence>
<keyword evidence="3" id="KW-1185">Reference proteome</keyword>
<dbReference type="NCBIfam" id="TIGR00369">
    <property type="entry name" value="unchar_dom_1"/>
    <property type="match status" value="1"/>
</dbReference>
<evidence type="ECO:0000259" key="1">
    <source>
        <dbReference type="Pfam" id="PF03061"/>
    </source>
</evidence>